<evidence type="ECO:0000313" key="1">
    <source>
        <dbReference type="EMBL" id="SVA60887.1"/>
    </source>
</evidence>
<accession>A0A381X9M9</accession>
<protein>
    <submittedName>
        <fullName evidence="1">Uncharacterized protein</fullName>
    </submittedName>
</protein>
<dbReference type="AlphaFoldDB" id="A0A381X9M9"/>
<proteinExistence type="predicted"/>
<name>A0A381X9M9_9ZZZZ</name>
<gene>
    <name evidence="1" type="ORF">METZ01_LOCUS113741</name>
</gene>
<dbReference type="EMBL" id="UINC01014238">
    <property type="protein sequence ID" value="SVA60887.1"/>
    <property type="molecule type" value="Genomic_DNA"/>
</dbReference>
<sequence length="33" mass="4063">MIEIDLWLNVPVSSTNFKKIRKIFNDEIFQEMY</sequence>
<organism evidence="1">
    <name type="scientific">marine metagenome</name>
    <dbReference type="NCBI Taxonomy" id="408172"/>
    <lineage>
        <taxon>unclassified sequences</taxon>
        <taxon>metagenomes</taxon>
        <taxon>ecological metagenomes</taxon>
    </lineage>
</organism>
<reference evidence="1" key="1">
    <citation type="submission" date="2018-05" db="EMBL/GenBank/DDBJ databases">
        <authorList>
            <person name="Lanie J.A."/>
            <person name="Ng W.-L."/>
            <person name="Kazmierczak K.M."/>
            <person name="Andrzejewski T.M."/>
            <person name="Davidsen T.M."/>
            <person name="Wayne K.J."/>
            <person name="Tettelin H."/>
            <person name="Glass J.I."/>
            <person name="Rusch D."/>
            <person name="Podicherti R."/>
            <person name="Tsui H.-C.T."/>
            <person name="Winkler M.E."/>
        </authorList>
    </citation>
    <scope>NUCLEOTIDE SEQUENCE</scope>
</reference>